<keyword evidence="3" id="KW-1185">Reference proteome</keyword>
<feature type="non-terminal residue" evidence="2">
    <location>
        <position position="1"/>
    </location>
</feature>
<protein>
    <submittedName>
        <fullName evidence="2">Uncharacterized protein</fullName>
    </submittedName>
</protein>
<dbReference type="Proteomes" id="UP000076584">
    <property type="component" value="Unassembled WGS sequence"/>
</dbReference>
<sequence length="128" mass="14364">LEKVGDLQARVHSEAGATAPLERAEIRGSRVEQAEGEVRRVHQRRRPGCAREREREDKRSFLARRHVREEEDGLAQYQHDAHGEAVHVVQLGQRDEDATVDASSFAARPAVGQPRRHGKPGSYDERAG</sequence>
<feature type="compositionally biased region" description="Basic and acidic residues" evidence="1">
    <location>
        <begin position="22"/>
        <end position="40"/>
    </location>
</feature>
<accession>A0A161W1K1</accession>
<comment type="caution">
    <text evidence="2">The sequence shown here is derived from an EMBL/GenBank/DDBJ whole genome shotgun (WGS) entry which is preliminary data.</text>
</comment>
<evidence type="ECO:0000313" key="3">
    <source>
        <dbReference type="Proteomes" id="UP000076584"/>
    </source>
</evidence>
<evidence type="ECO:0000313" key="2">
    <source>
        <dbReference type="EMBL" id="KZL80895.1"/>
    </source>
</evidence>
<feature type="compositionally biased region" description="Basic and acidic residues" evidence="1">
    <location>
        <begin position="49"/>
        <end position="60"/>
    </location>
</feature>
<reference evidence="2 3" key="1">
    <citation type="submission" date="2015-06" db="EMBL/GenBank/DDBJ databases">
        <title>Survival trade-offs in plant roots during colonization by closely related pathogenic and mutualistic fungi.</title>
        <authorList>
            <person name="Hacquard S."/>
            <person name="Kracher B."/>
            <person name="Hiruma K."/>
            <person name="Weinman A."/>
            <person name="Muench P."/>
            <person name="Garrido Oter R."/>
            <person name="Ver Loren van Themaat E."/>
            <person name="Dallerey J.-F."/>
            <person name="Damm U."/>
            <person name="Henrissat B."/>
            <person name="Lespinet O."/>
            <person name="Thon M."/>
            <person name="Kemen E."/>
            <person name="McHardy A.C."/>
            <person name="Schulze-Lefert P."/>
            <person name="O'Connell R.J."/>
        </authorList>
    </citation>
    <scope>NUCLEOTIDE SEQUENCE [LARGE SCALE GENOMIC DNA]</scope>
    <source>
        <strain evidence="2 3">MAFF 238704</strain>
    </source>
</reference>
<name>A0A161W1K1_COLIC</name>
<gene>
    <name evidence="2" type="ORF">CI238_12220</name>
</gene>
<proteinExistence type="predicted"/>
<evidence type="ECO:0000256" key="1">
    <source>
        <dbReference type="SAM" id="MobiDB-lite"/>
    </source>
</evidence>
<feature type="compositionally biased region" description="Basic and acidic residues" evidence="1">
    <location>
        <begin position="1"/>
        <end position="13"/>
    </location>
</feature>
<dbReference type="EMBL" id="LFIW01001787">
    <property type="protein sequence ID" value="KZL80895.1"/>
    <property type="molecule type" value="Genomic_DNA"/>
</dbReference>
<organism evidence="2 3">
    <name type="scientific">Colletotrichum incanum</name>
    <name type="common">Soybean anthracnose fungus</name>
    <dbReference type="NCBI Taxonomy" id="1573173"/>
    <lineage>
        <taxon>Eukaryota</taxon>
        <taxon>Fungi</taxon>
        <taxon>Dikarya</taxon>
        <taxon>Ascomycota</taxon>
        <taxon>Pezizomycotina</taxon>
        <taxon>Sordariomycetes</taxon>
        <taxon>Hypocreomycetidae</taxon>
        <taxon>Glomerellales</taxon>
        <taxon>Glomerellaceae</taxon>
        <taxon>Colletotrichum</taxon>
        <taxon>Colletotrichum spaethianum species complex</taxon>
    </lineage>
</organism>
<dbReference type="AlphaFoldDB" id="A0A161W1K1"/>
<feature type="region of interest" description="Disordered" evidence="1">
    <location>
        <begin position="1"/>
        <end position="128"/>
    </location>
</feature>